<dbReference type="STRING" id="888268.A0A1E5VPK0"/>
<dbReference type="InterPro" id="IPR006076">
    <property type="entry name" value="FAD-dep_OxRdtase"/>
</dbReference>
<evidence type="ECO:0000256" key="5">
    <source>
        <dbReference type="ARBA" id="ARBA00023002"/>
    </source>
</evidence>
<dbReference type="Proteomes" id="UP000095767">
    <property type="component" value="Unassembled WGS sequence"/>
</dbReference>
<dbReference type="InterPro" id="IPR045170">
    <property type="entry name" value="MTOX"/>
</dbReference>
<evidence type="ECO:0000313" key="8">
    <source>
        <dbReference type="Proteomes" id="UP000095767"/>
    </source>
</evidence>
<protein>
    <submittedName>
        <fullName evidence="7">Putative sarcosine oxidase</fullName>
    </submittedName>
</protein>
<evidence type="ECO:0000256" key="1">
    <source>
        <dbReference type="ARBA" id="ARBA00001974"/>
    </source>
</evidence>
<dbReference type="GO" id="GO:0050660">
    <property type="term" value="F:flavin adenine dinucleotide binding"/>
    <property type="evidence" value="ECO:0007669"/>
    <property type="project" value="InterPro"/>
</dbReference>
<evidence type="ECO:0000313" key="7">
    <source>
        <dbReference type="EMBL" id="OEL27059.1"/>
    </source>
</evidence>
<comment type="cofactor">
    <cofactor evidence="1">
        <name>FAD</name>
        <dbReference type="ChEBI" id="CHEBI:57692"/>
    </cofactor>
</comment>
<dbReference type="AlphaFoldDB" id="A0A1E5VPK0"/>
<dbReference type="Pfam" id="PF01266">
    <property type="entry name" value="DAO"/>
    <property type="match status" value="1"/>
</dbReference>
<dbReference type="PANTHER" id="PTHR10961">
    <property type="entry name" value="PEROXISOMAL SARCOSINE OXIDASE"/>
    <property type="match status" value="1"/>
</dbReference>
<dbReference type="GO" id="GO:0008115">
    <property type="term" value="F:sarcosine oxidase activity"/>
    <property type="evidence" value="ECO:0007669"/>
    <property type="project" value="TreeGrafter"/>
</dbReference>
<sequence length="415" mass="43570">MAAPSLAVPHAASSAGHRFEFDVIVVGAGIMGSCAAHAAASRGARALLLERFDLLHHRGSSHGESRIIRDAYAKARYVPMVRLARRLWADAEAESGYGVLTATPQLSIGPRGSASLLAAVENSGAEEVDLARRLGGAVRVPDGWLTAVSESGGGVLHATKAVAMFQALAVKKGAVVRDNAEVVGIEKGPEDGVVVRTSGGEKFHGAKCVVTVGAWASKLLRSVAGVDLPIQPLHTLTLYWRIKPGCERNLTAEAGFPTFSSYGDPPVYGTPSLELPGLIKISCDGGPPCDPDNRDWTAGDREVTERVARWIEESMPHVEAARGPVIRQSCICSMTPDSDFVMDFLGGDFGEDVVVGAGFSGHGFKMGPAVGSILAEMAIDGKASTAAEAGVELGHYRINRFDGNPMGNDAAKDDY</sequence>
<dbReference type="InterPro" id="IPR036188">
    <property type="entry name" value="FAD/NAD-bd_sf"/>
</dbReference>
<organism evidence="7 8">
    <name type="scientific">Dichanthelium oligosanthes</name>
    <dbReference type="NCBI Taxonomy" id="888268"/>
    <lineage>
        <taxon>Eukaryota</taxon>
        <taxon>Viridiplantae</taxon>
        <taxon>Streptophyta</taxon>
        <taxon>Embryophyta</taxon>
        <taxon>Tracheophyta</taxon>
        <taxon>Spermatophyta</taxon>
        <taxon>Magnoliopsida</taxon>
        <taxon>Liliopsida</taxon>
        <taxon>Poales</taxon>
        <taxon>Poaceae</taxon>
        <taxon>PACMAD clade</taxon>
        <taxon>Panicoideae</taxon>
        <taxon>Panicodae</taxon>
        <taxon>Paniceae</taxon>
        <taxon>Dichantheliinae</taxon>
        <taxon>Dichanthelium</taxon>
    </lineage>
</organism>
<dbReference type="OrthoDB" id="424974at2759"/>
<evidence type="ECO:0000259" key="6">
    <source>
        <dbReference type="Pfam" id="PF01266"/>
    </source>
</evidence>
<keyword evidence="4" id="KW-0274">FAD</keyword>
<reference evidence="7 8" key="1">
    <citation type="submission" date="2016-09" db="EMBL/GenBank/DDBJ databases">
        <title>The draft genome of Dichanthelium oligosanthes: A C3 panicoid grass species.</title>
        <authorList>
            <person name="Studer A.J."/>
            <person name="Schnable J.C."/>
            <person name="Brutnell T.P."/>
        </authorList>
    </citation>
    <scope>NUCLEOTIDE SEQUENCE [LARGE SCALE GENOMIC DNA]</scope>
    <source>
        <strain evidence="8">cv. Kellogg 1175</strain>
        <tissue evidence="7">Leaf</tissue>
    </source>
</reference>
<comment type="caution">
    <text evidence="7">The sequence shown here is derived from an EMBL/GenBank/DDBJ whole genome shotgun (WGS) entry which is preliminary data.</text>
</comment>
<dbReference type="SUPFAM" id="SSF54373">
    <property type="entry name" value="FAD-linked reductases, C-terminal domain"/>
    <property type="match status" value="1"/>
</dbReference>
<evidence type="ECO:0000256" key="4">
    <source>
        <dbReference type="ARBA" id="ARBA00022827"/>
    </source>
</evidence>
<name>A0A1E5VPK0_9POAL</name>
<dbReference type="PANTHER" id="PTHR10961:SF41">
    <property type="entry name" value="SARCOSINE OXIDASE-RELATED"/>
    <property type="match status" value="1"/>
</dbReference>
<dbReference type="SUPFAM" id="SSF51905">
    <property type="entry name" value="FAD/NAD(P)-binding domain"/>
    <property type="match status" value="1"/>
</dbReference>
<proteinExistence type="inferred from homology"/>
<feature type="domain" description="FAD dependent oxidoreductase" evidence="6">
    <location>
        <begin position="22"/>
        <end position="377"/>
    </location>
</feature>
<accession>A0A1E5VPK0</accession>
<keyword evidence="5" id="KW-0560">Oxidoreductase</keyword>
<keyword evidence="8" id="KW-1185">Reference proteome</keyword>
<evidence type="ECO:0000256" key="2">
    <source>
        <dbReference type="ARBA" id="ARBA00010989"/>
    </source>
</evidence>
<keyword evidence="3" id="KW-0285">Flavoprotein</keyword>
<dbReference type="Gene3D" id="3.30.9.10">
    <property type="entry name" value="D-Amino Acid Oxidase, subunit A, domain 2"/>
    <property type="match status" value="1"/>
</dbReference>
<dbReference type="EMBL" id="LWDX02033306">
    <property type="protein sequence ID" value="OEL27059.1"/>
    <property type="molecule type" value="Genomic_DNA"/>
</dbReference>
<comment type="similarity">
    <text evidence="2">Belongs to the MSOX/MTOX family.</text>
</comment>
<evidence type="ECO:0000256" key="3">
    <source>
        <dbReference type="ARBA" id="ARBA00022630"/>
    </source>
</evidence>
<gene>
    <name evidence="7" type="ORF">BAE44_0011922</name>
</gene>
<dbReference type="Gene3D" id="3.50.50.60">
    <property type="entry name" value="FAD/NAD(P)-binding domain"/>
    <property type="match status" value="1"/>
</dbReference>